<sequence>MKANMAKRFKNDSLLDKFYCIGSALTSVQYYKLKDELLALDQDAWKWVDELEVYKEYWAWAFDGGRRFGLMTTNMSKSLNRVFKGIRAIPVTVFVAETFYKLNSCFIKRRENGKSMTATLAPKIQSRITMNMVTARGHLVYRFGPNEFEVQTGHSDYNVTLNGTQADCDCGEFKLTGIPCSHILTVCSNSQLRIDYHSLCFHWYTVECYCQTYAPLFHPVSDRRYWPRPQGPPIVPPPVRRKKGRPRSTRIRNIMDETSGRRTKYSICKQGGHYRNTCPQNTEIAQQGRRHLEETGPVDKSVLTEQHLHRSSFIKTEEYRGVQFIEHGRKLNQWVLDHPAVLDLLRQSEFYYISRLRRLQLDQALLGALIERWRRETQTFHFRHGEMTITLQDVAVISGLRVDGAPVTGTTVYPWSDICQALLGVVPDDIRAGQIRFDLIYQQFHHLHLDAPAGLVAATARAYILYQIGCSLFPDPTGYRVHLK</sequence>
<keyword evidence="6" id="KW-1185">Reference proteome</keyword>
<dbReference type="InterPro" id="IPR019557">
    <property type="entry name" value="AminoTfrase-like_pln_mobile"/>
</dbReference>
<evidence type="ECO:0000313" key="7">
    <source>
        <dbReference type="RefSeq" id="XP_020090298.1"/>
    </source>
</evidence>
<dbReference type="GO" id="GO:0008270">
    <property type="term" value="F:zinc ion binding"/>
    <property type="evidence" value="ECO:0007669"/>
    <property type="project" value="UniProtKB-KW"/>
</dbReference>
<accession>A0A6P5FA12</accession>
<evidence type="ECO:0000256" key="4">
    <source>
        <dbReference type="PROSITE-ProRule" id="PRU00325"/>
    </source>
</evidence>
<dbReference type="InterPro" id="IPR006564">
    <property type="entry name" value="Znf_PMZ"/>
</dbReference>
<dbReference type="RefSeq" id="XP_020090299.1">
    <property type="nucleotide sequence ID" value="XM_020234710.1"/>
</dbReference>
<dbReference type="AlphaFoldDB" id="A0A6P5FA12"/>
<evidence type="ECO:0000256" key="2">
    <source>
        <dbReference type="ARBA" id="ARBA00022771"/>
    </source>
</evidence>
<proteinExistence type="predicted"/>
<dbReference type="InterPro" id="IPR044824">
    <property type="entry name" value="MAIN-like"/>
</dbReference>
<evidence type="ECO:0000313" key="6">
    <source>
        <dbReference type="Proteomes" id="UP000515123"/>
    </source>
</evidence>
<protein>
    <submittedName>
        <fullName evidence="7 8">Uncharacterized protein LOC109711573</fullName>
    </submittedName>
</protein>
<gene>
    <name evidence="7 8" type="primary">LOC109711573</name>
</gene>
<dbReference type="OrthoDB" id="784956at2759"/>
<keyword evidence="1" id="KW-0479">Metal-binding</keyword>
<dbReference type="Pfam" id="PF10536">
    <property type="entry name" value="PMD"/>
    <property type="match status" value="1"/>
</dbReference>
<dbReference type="RefSeq" id="XP_020090298.1">
    <property type="nucleotide sequence ID" value="XM_020234709.1"/>
</dbReference>
<evidence type="ECO:0000256" key="3">
    <source>
        <dbReference type="ARBA" id="ARBA00022833"/>
    </source>
</evidence>
<keyword evidence="3" id="KW-0862">Zinc</keyword>
<dbReference type="PANTHER" id="PTHR46033">
    <property type="entry name" value="PROTEIN MAIN-LIKE 2"/>
    <property type="match status" value="1"/>
</dbReference>
<reference evidence="7 8" key="2">
    <citation type="submission" date="2025-04" db="UniProtKB">
        <authorList>
            <consortium name="RefSeq"/>
        </authorList>
    </citation>
    <scope>IDENTIFICATION</scope>
    <source>
        <tissue evidence="7 8">Leaf</tissue>
    </source>
</reference>
<feature type="domain" description="SWIM-type" evidence="5">
    <location>
        <begin position="157"/>
        <end position="191"/>
    </location>
</feature>
<evidence type="ECO:0000313" key="8">
    <source>
        <dbReference type="RefSeq" id="XP_020090299.1"/>
    </source>
</evidence>
<dbReference type="PANTHER" id="PTHR46033:SF62">
    <property type="entry name" value="AMINOTRANSFERASE-LIKE PLANT MOBILE DOMAIN-CONTAINING PROTEIN"/>
    <property type="match status" value="1"/>
</dbReference>
<dbReference type="SMART" id="SM00575">
    <property type="entry name" value="ZnF_PMZ"/>
    <property type="match status" value="1"/>
</dbReference>
<evidence type="ECO:0000256" key="1">
    <source>
        <dbReference type="ARBA" id="ARBA00022723"/>
    </source>
</evidence>
<keyword evidence="2 4" id="KW-0863">Zinc-finger</keyword>
<dbReference type="GeneID" id="109711573"/>
<dbReference type="Proteomes" id="UP000515123">
    <property type="component" value="Linkage group 6"/>
</dbReference>
<dbReference type="GO" id="GO:0010073">
    <property type="term" value="P:meristem maintenance"/>
    <property type="evidence" value="ECO:0007669"/>
    <property type="project" value="InterPro"/>
</dbReference>
<name>A0A6P5FA12_ANACO</name>
<reference evidence="6" key="1">
    <citation type="journal article" date="2015" name="Nat. Genet.">
        <title>The pineapple genome and the evolution of CAM photosynthesis.</title>
        <authorList>
            <person name="Ming R."/>
            <person name="VanBuren R."/>
            <person name="Wai C.M."/>
            <person name="Tang H."/>
            <person name="Schatz M.C."/>
            <person name="Bowers J.E."/>
            <person name="Lyons E."/>
            <person name="Wang M.L."/>
            <person name="Chen J."/>
            <person name="Biggers E."/>
            <person name="Zhang J."/>
            <person name="Huang L."/>
            <person name="Zhang L."/>
            <person name="Miao W."/>
            <person name="Zhang J."/>
            <person name="Ye Z."/>
            <person name="Miao C."/>
            <person name="Lin Z."/>
            <person name="Wang H."/>
            <person name="Zhou H."/>
            <person name="Yim W.C."/>
            <person name="Priest H.D."/>
            <person name="Zheng C."/>
            <person name="Woodhouse M."/>
            <person name="Edger P.P."/>
            <person name="Guyot R."/>
            <person name="Guo H.B."/>
            <person name="Guo H."/>
            <person name="Zheng G."/>
            <person name="Singh R."/>
            <person name="Sharma A."/>
            <person name="Min X."/>
            <person name="Zheng Y."/>
            <person name="Lee H."/>
            <person name="Gurtowski J."/>
            <person name="Sedlazeck F.J."/>
            <person name="Harkess A."/>
            <person name="McKain M.R."/>
            <person name="Liao Z."/>
            <person name="Fang J."/>
            <person name="Liu J."/>
            <person name="Zhang X."/>
            <person name="Zhang Q."/>
            <person name="Hu W."/>
            <person name="Qin Y."/>
            <person name="Wang K."/>
            <person name="Chen L.Y."/>
            <person name="Shirley N."/>
            <person name="Lin Y.R."/>
            <person name="Liu L.Y."/>
            <person name="Hernandez A.G."/>
            <person name="Wright C.L."/>
            <person name="Bulone V."/>
            <person name="Tuskan G.A."/>
            <person name="Heath K."/>
            <person name="Zee F."/>
            <person name="Moore P.H."/>
            <person name="Sunkar R."/>
            <person name="Leebens-Mack J.H."/>
            <person name="Mockler T."/>
            <person name="Bennetzen J.L."/>
            <person name="Freeling M."/>
            <person name="Sankoff D."/>
            <person name="Paterson A.H."/>
            <person name="Zhu X."/>
            <person name="Yang X."/>
            <person name="Smith J.A."/>
            <person name="Cushman J.C."/>
            <person name="Paull R.E."/>
            <person name="Yu Q."/>
        </authorList>
    </citation>
    <scope>NUCLEOTIDE SEQUENCE [LARGE SCALE GENOMIC DNA]</scope>
    <source>
        <strain evidence="6">cv. F153</strain>
    </source>
</reference>
<dbReference type="InterPro" id="IPR007527">
    <property type="entry name" value="Znf_SWIM"/>
</dbReference>
<dbReference type="Pfam" id="PF04434">
    <property type="entry name" value="SWIM"/>
    <property type="match status" value="1"/>
</dbReference>
<dbReference type="PROSITE" id="PS50966">
    <property type="entry name" value="ZF_SWIM"/>
    <property type="match status" value="1"/>
</dbReference>
<evidence type="ECO:0000259" key="5">
    <source>
        <dbReference type="PROSITE" id="PS50966"/>
    </source>
</evidence>
<organism evidence="7">
    <name type="scientific">Ananas comosus</name>
    <name type="common">Pineapple</name>
    <name type="synonym">Ananas ananas</name>
    <dbReference type="NCBI Taxonomy" id="4615"/>
    <lineage>
        <taxon>Eukaryota</taxon>
        <taxon>Viridiplantae</taxon>
        <taxon>Streptophyta</taxon>
        <taxon>Embryophyta</taxon>
        <taxon>Tracheophyta</taxon>
        <taxon>Spermatophyta</taxon>
        <taxon>Magnoliopsida</taxon>
        <taxon>Liliopsida</taxon>
        <taxon>Poales</taxon>
        <taxon>Bromeliaceae</taxon>
        <taxon>Bromelioideae</taxon>
        <taxon>Ananas</taxon>
    </lineage>
</organism>